<dbReference type="Pfam" id="PF03478">
    <property type="entry name" value="Beta-prop_KIB1-4"/>
    <property type="match status" value="1"/>
</dbReference>
<dbReference type="Gramene" id="scaffold_300340.1">
    <property type="protein sequence ID" value="scaffold_300340.1"/>
    <property type="gene ID" value="scaffold_300340.1"/>
</dbReference>
<dbReference type="AlphaFoldDB" id="D7L174"/>
<accession>D7L174</accession>
<reference evidence="4" key="1">
    <citation type="journal article" date="2011" name="Nat. Genet.">
        <title>The Arabidopsis lyrata genome sequence and the basis of rapid genome size change.</title>
        <authorList>
            <person name="Hu T.T."/>
            <person name="Pattyn P."/>
            <person name="Bakker E.G."/>
            <person name="Cao J."/>
            <person name="Cheng J.-F."/>
            <person name="Clark R.M."/>
            <person name="Fahlgren N."/>
            <person name="Fawcett J.A."/>
            <person name="Grimwood J."/>
            <person name="Gundlach H."/>
            <person name="Haberer G."/>
            <person name="Hollister J.D."/>
            <person name="Ossowski S."/>
            <person name="Ottilar R.P."/>
            <person name="Salamov A.A."/>
            <person name="Schneeberger K."/>
            <person name="Spannagl M."/>
            <person name="Wang X."/>
            <person name="Yang L."/>
            <person name="Nasrallah M.E."/>
            <person name="Bergelson J."/>
            <person name="Carrington J.C."/>
            <person name="Gaut B.S."/>
            <person name="Schmutz J."/>
            <person name="Mayer K.F.X."/>
            <person name="Van de Peer Y."/>
            <person name="Grigoriev I.V."/>
            <person name="Nordborg M."/>
            <person name="Weigel D."/>
            <person name="Guo Y.-L."/>
        </authorList>
    </citation>
    <scope>NUCLEOTIDE SEQUENCE [LARGE SCALE GENOMIC DNA]</scope>
    <source>
        <strain evidence="4">cv. MN47</strain>
    </source>
</reference>
<name>D7L174_ARALL</name>
<sequence>MMSESEEKTCNDDSKQPTLVLDLIISILQRLSFSYFHRARCVSTEWYYASKSWPSLIVTTPWIIMFPYEDPKNRNNDSSCKFFDPRDNSSYTLRDLGINMATSRCLTSSGSWFLMLDDKLDFHLLNLFTREMIPLPPLESIDGFPMELFRMVDSKAWVTLSYKNKKGDDDNNSWKVLEPLKKQQYVDMVCKESKLYVLSDTRVTVLDFSRDDSPPIKCASFKSLDYPYSSHDKNLVVTLSVQVLIVTSERFSYSDRRFFDVYKMDPKSLEWSVINSIGDEALLFDLGITFAAKDGAMENCIYFYTYQLCEYHIETKKVVQVCPPRSATSPMSFNSARWFLNGCF</sequence>
<dbReference type="Pfam" id="PF00646">
    <property type="entry name" value="F-box"/>
    <property type="match status" value="1"/>
</dbReference>
<dbReference type="SUPFAM" id="SSF81383">
    <property type="entry name" value="F-box domain"/>
    <property type="match status" value="1"/>
</dbReference>
<gene>
    <name evidence="3" type="ORF">ARALYDRAFT_896370</name>
</gene>
<dbReference type="Proteomes" id="UP000008694">
    <property type="component" value="Unassembled WGS sequence"/>
</dbReference>
<dbReference type="HOGENOM" id="CLU_019286_7_1_1"/>
<evidence type="ECO:0000259" key="1">
    <source>
        <dbReference type="Pfam" id="PF00646"/>
    </source>
</evidence>
<protein>
    <submittedName>
        <fullName evidence="3">Uncharacterized protein</fullName>
    </submittedName>
</protein>
<dbReference type="EMBL" id="GL348715">
    <property type="protein sequence ID" value="EFH58557.1"/>
    <property type="molecule type" value="Genomic_DNA"/>
</dbReference>
<dbReference type="InterPro" id="IPR036047">
    <property type="entry name" value="F-box-like_dom_sf"/>
</dbReference>
<feature type="domain" description="F-box" evidence="1">
    <location>
        <begin position="19"/>
        <end position="53"/>
    </location>
</feature>
<proteinExistence type="predicted"/>
<evidence type="ECO:0000313" key="3">
    <source>
        <dbReference type="EMBL" id="EFH58557.1"/>
    </source>
</evidence>
<organism evidence="4">
    <name type="scientific">Arabidopsis lyrata subsp. lyrata</name>
    <name type="common">Lyre-leaved rock-cress</name>
    <dbReference type="NCBI Taxonomy" id="81972"/>
    <lineage>
        <taxon>Eukaryota</taxon>
        <taxon>Viridiplantae</taxon>
        <taxon>Streptophyta</taxon>
        <taxon>Embryophyta</taxon>
        <taxon>Tracheophyta</taxon>
        <taxon>Spermatophyta</taxon>
        <taxon>Magnoliopsida</taxon>
        <taxon>eudicotyledons</taxon>
        <taxon>Gunneridae</taxon>
        <taxon>Pentapetalae</taxon>
        <taxon>rosids</taxon>
        <taxon>malvids</taxon>
        <taxon>Brassicales</taxon>
        <taxon>Brassicaceae</taxon>
        <taxon>Camelineae</taxon>
        <taxon>Arabidopsis</taxon>
    </lineage>
</organism>
<dbReference type="PANTHER" id="PTHR44259:SF15">
    <property type="entry name" value="F-BOX PROTEIN KIB2-RELATED"/>
    <property type="match status" value="1"/>
</dbReference>
<evidence type="ECO:0000313" key="4">
    <source>
        <dbReference type="Proteomes" id="UP000008694"/>
    </source>
</evidence>
<dbReference type="InterPro" id="IPR050942">
    <property type="entry name" value="F-box_BR-signaling"/>
</dbReference>
<dbReference type="InterPro" id="IPR005174">
    <property type="entry name" value="KIB1-4_b-propeller"/>
</dbReference>
<keyword evidence="4" id="KW-1185">Reference proteome</keyword>
<feature type="domain" description="KIB1-4 beta-propeller" evidence="2">
    <location>
        <begin position="82"/>
        <end position="304"/>
    </location>
</feature>
<evidence type="ECO:0000259" key="2">
    <source>
        <dbReference type="Pfam" id="PF03478"/>
    </source>
</evidence>
<dbReference type="PANTHER" id="PTHR44259">
    <property type="entry name" value="OS07G0183000 PROTEIN-RELATED"/>
    <property type="match status" value="1"/>
</dbReference>
<dbReference type="InterPro" id="IPR001810">
    <property type="entry name" value="F-box_dom"/>
</dbReference>